<evidence type="ECO:0000256" key="3">
    <source>
        <dbReference type="ARBA" id="ARBA00023027"/>
    </source>
</evidence>
<dbReference type="InterPro" id="IPR006140">
    <property type="entry name" value="D-isomer_DH_NAD-bd"/>
</dbReference>
<evidence type="ECO:0000259" key="6">
    <source>
        <dbReference type="Pfam" id="PF02826"/>
    </source>
</evidence>
<evidence type="ECO:0000256" key="4">
    <source>
        <dbReference type="RuleBase" id="RU003719"/>
    </source>
</evidence>
<evidence type="ECO:0000256" key="1">
    <source>
        <dbReference type="ARBA" id="ARBA00005854"/>
    </source>
</evidence>
<comment type="similarity">
    <text evidence="1 4">Belongs to the D-isomer specific 2-hydroxyacid dehydrogenase family.</text>
</comment>
<dbReference type="PANTHER" id="PTHR10996:SF178">
    <property type="entry name" value="2-HYDROXYACID DEHYDROGENASE YGL185C-RELATED"/>
    <property type="match status" value="1"/>
</dbReference>
<dbReference type="InterPro" id="IPR036291">
    <property type="entry name" value="NAD(P)-bd_dom_sf"/>
</dbReference>
<dbReference type="SUPFAM" id="SSF51735">
    <property type="entry name" value="NAD(P)-binding Rossmann-fold domains"/>
    <property type="match status" value="1"/>
</dbReference>
<accession>A0ABM6RT88</accession>
<keyword evidence="8" id="KW-1185">Reference proteome</keyword>
<dbReference type="EMBL" id="CP019454">
    <property type="protein sequence ID" value="AUW94679.1"/>
    <property type="molecule type" value="Genomic_DNA"/>
</dbReference>
<dbReference type="InterPro" id="IPR006139">
    <property type="entry name" value="D-isomer_2_OHA_DH_cat_dom"/>
</dbReference>
<dbReference type="Pfam" id="PF00389">
    <property type="entry name" value="2-Hacid_dh"/>
    <property type="match status" value="1"/>
</dbReference>
<dbReference type="CDD" id="cd05198">
    <property type="entry name" value="formate_dh_like"/>
    <property type="match status" value="1"/>
</dbReference>
<dbReference type="Proteomes" id="UP000325292">
    <property type="component" value="Chromosome"/>
</dbReference>
<feature type="domain" description="D-isomer specific 2-hydroxyacid dehydrogenase NAD-binding" evidence="6">
    <location>
        <begin position="111"/>
        <end position="293"/>
    </location>
</feature>
<proteinExistence type="inferred from homology"/>
<evidence type="ECO:0000259" key="5">
    <source>
        <dbReference type="Pfam" id="PF00389"/>
    </source>
</evidence>
<evidence type="ECO:0000313" key="7">
    <source>
        <dbReference type="EMBL" id="AUW94679.1"/>
    </source>
</evidence>
<dbReference type="PANTHER" id="PTHR10996">
    <property type="entry name" value="2-HYDROXYACID DEHYDROGENASE-RELATED"/>
    <property type="match status" value="1"/>
</dbReference>
<keyword evidence="3" id="KW-0520">NAD</keyword>
<dbReference type="InterPro" id="IPR050223">
    <property type="entry name" value="D-isomer_2-hydroxyacid_DH"/>
</dbReference>
<reference evidence="7 8" key="1">
    <citation type="journal article" date="2019" name="Sci. Rep.">
        <title>Sulfobacillus thermotolerans: new insights into resistance and metabolic capacities of acidophilic chemolithotrophs.</title>
        <authorList>
            <person name="Panyushkina A.E."/>
            <person name="Babenko V.V."/>
            <person name="Nikitina A.S."/>
            <person name="Selezneva O.V."/>
            <person name="Tsaplina I.A."/>
            <person name="Letarova M.A."/>
            <person name="Kostryukova E.S."/>
            <person name="Letarov A.V."/>
        </authorList>
    </citation>
    <scope>NUCLEOTIDE SEQUENCE [LARGE SCALE GENOMIC DNA]</scope>
    <source>
        <strain evidence="7 8">Kr1</strain>
    </source>
</reference>
<dbReference type="InterPro" id="IPR029753">
    <property type="entry name" value="D-isomer_DH_CS"/>
</dbReference>
<organism evidence="7 8">
    <name type="scientific">Sulfobacillus thermotolerans</name>
    <dbReference type="NCBI Taxonomy" id="338644"/>
    <lineage>
        <taxon>Bacteria</taxon>
        <taxon>Bacillati</taxon>
        <taxon>Bacillota</taxon>
        <taxon>Clostridia</taxon>
        <taxon>Eubacteriales</taxon>
        <taxon>Clostridiales Family XVII. Incertae Sedis</taxon>
        <taxon>Sulfobacillus</taxon>
    </lineage>
</organism>
<dbReference type="SUPFAM" id="SSF52283">
    <property type="entry name" value="Formate/glycerate dehydrogenase catalytic domain-like"/>
    <property type="match status" value="1"/>
</dbReference>
<keyword evidence="2 4" id="KW-0560">Oxidoreductase</keyword>
<gene>
    <name evidence="7" type="ORF">BXT84_12590</name>
</gene>
<dbReference type="Gene3D" id="3.40.50.720">
    <property type="entry name" value="NAD(P)-binding Rossmann-like Domain"/>
    <property type="match status" value="2"/>
</dbReference>
<evidence type="ECO:0000256" key="2">
    <source>
        <dbReference type="ARBA" id="ARBA00023002"/>
    </source>
</evidence>
<dbReference type="Pfam" id="PF02826">
    <property type="entry name" value="2-Hacid_dh_C"/>
    <property type="match status" value="1"/>
</dbReference>
<dbReference type="PROSITE" id="PS00671">
    <property type="entry name" value="D_2_HYDROXYACID_DH_3"/>
    <property type="match status" value="1"/>
</dbReference>
<evidence type="ECO:0000313" key="8">
    <source>
        <dbReference type="Proteomes" id="UP000325292"/>
    </source>
</evidence>
<protein>
    <recommendedName>
        <fullName evidence="9">D-isomer specific 2-hydroxyacid dehydrogenase NAD-binding domain-containing protein</fullName>
    </recommendedName>
</protein>
<sequence length="351" mass="38775">MPSSTRPLVVSYAQQPLMRQIAATFPALDVRFVDDIAAPTRISIFNQARAMIVAGNPVNAHTLEPWTTLEFVQTLGSGYNNVDLSALQDRHIAAAHNPGQNAYAVAEHALMSAIYLMRHMGAAHTMVLNGQFSQRQQLAGTIRDMRGLTLALYGMGQIGQQLVRLATPFGMNLIYYQRHRHPQVEHEYAVRYVAPDELWKLADIVVLTVPLTDATFHLVGKDQLACMKPGSVLINVGRGPVVDEQALAQALIEERLYGAALDVFETEPLSESSPLRSLPPPVQERTLFSPHISGVTQQALTAMATHALENVQCFFAQQSVHHVLVPRPGVNLWQWQNDGRQKSFATHPNEG</sequence>
<evidence type="ECO:0008006" key="9">
    <source>
        <dbReference type="Google" id="ProtNLM"/>
    </source>
</evidence>
<feature type="domain" description="D-isomer specific 2-hydroxyacid dehydrogenase catalytic" evidence="5">
    <location>
        <begin position="26"/>
        <end position="323"/>
    </location>
</feature>
<name>A0ABM6RT88_9FIRM</name>